<dbReference type="SMART" id="SM00336">
    <property type="entry name" value="BBOX"/>
    <property type="match status" value="1"/>
</dbReference>
<dbReference type="Pfam" id="PF00643">
    <property type="entry name" value="zf-B_box"/>
    <property type="match status" value="1"/>
</dbReference>
<dbReference type="InterPro" id="IPR047153">
    <property type="entry name" value="TRIM45/56/19-like"/>
</dbReference>
<dbReference type="InterPro" id="IPR000315">
    <property type="entry name" value="Znf_B-box"/>
</dbReference>
<keyword evidence="1" id="KW-0863">Zinc-finger</keyword>
<dbReference type="EMBL" id="UYJE01008040">
    <property type="protein sequence ID" value="VDI60493.1"/>
    <property type="molecule type" value="Genomic_DNA"/>
</dbReference>
<dbReference type="InterPro" id="IPR011042">
    <property type="entry name" value="6-blade_b-propeller_TolB-like"/>
</dbReference>
<keyword evidence="4" id="KW-1185">Reference proteome</keyword>
<gene>
    <name evidence="3" type="ORF">MGAL_10B059678</name>
</gene>
<dbReference type="GO" id="GO:0008270">
    <property type="term" value="F:zinc ion binding"/>
    <property type="evidence" value="ECO:0007669"/>
    <property type="project" value="UniProtKB-KW"/>
</dbReference>
<dbReference type="AlphaFoldDB" id="A0A8B6G923"/>
<accession>A0A8B6G923</accession>
<name>A0A8B6G923_MYTGA</name>
<reference evidence="3" key="1">
    <citation type="submission" date="2018-11" db="EMBL/GenBank/DDBJ databases">
        <authorList>
            <person name="Alioto T."/>
            <person name="Alioto T."/>
        </authorList>
    </citation>
    <scope>NUCLEOTIDE SEQUENCE</scope>
</reference>
<feature type="domain" description="B box-type" evidence="2">
    <location>
        <begin position="51"/>
        <end position="91"/>
    </location>
</feature>
<dbReference type="OrthoDB" id="6166562at2759"/>
<evidence type="ECO:0000259" key="2">
    <source>
        <dbReference type="PROSITE" id="PS50119"/>
    </source>
</evidence>
<comment type="caution">
    <text evidence="3">The sequence shown here is derived from an EMBL/GenBank/DDBJ whole genome shotgun (WGS) entry which is preliminary data.</text>
</comment>
<keyword evidence="1" id="KW-0479">Metal-binding</keyword>
<dbReference type="Gene3D" id="2.120.10.30">
    <property type="entry name" value="TolB, C-terminal domain"/>
    <property type="match status" value="1"/>
</dbReference>
<evidence type="ECO:0000313" key="4">
    <source>
        <dbReference type="Proteomes" id="UP000596742"/>
    </source>
</evidence>
<dbReference type="PROSITE" id="PS50119">
    <property type="entry name" value="ZF_BBOX"/>
    <property type="match status" value="1"/>
</dbReference>
<organism evidence="3 4">
    <name type="scientific">Mytilus galloprovincialis</name>
    <name type="common">Mediterranean mussel</name>
    <dbReference type="NCBI Taxonomy" id="29158"/>
    <lineage>
        <taxon>Eukaryota</taxon>
        <taxon>Metazoa</taxon>
        <taxon>Spiralia</taxon>
        <taxon>Lophotrochozoa</taxon>
        <taxon>Mollusca</taxon>
        <taxon>Bivalvia</taxon>
        <taxon>Autobranchia</taxon>
        <taxon>Pteriomorphia</taxon>
        <taxon>Mytilida</taxon>
        <taxon>Mytiloidea</taxon>
        <taxon>Mytilidae</taxon>
        <taxon>Mytilinae</taxon>
        <taxon>Mytilus</taxon>
    </lineage>
</organism>
<evidence type="ECO:0000313" key="3">
    <source>
        <dbReference type="EMBL" id="VDI60493.1"/>
    </source>
</evidence>
<proteinExistence type="predicted"/>
<evidence type="ECO:0000256" key="1">
    <source>
        <dbReference type="PROSITE-ProRule" id="PRU00024"/>
    </source>
</evidence>
<dbReference type="PANTHER" id="PTHR25462">
    <property type="entry name" value="BONUS, ISOFORM C-RELATED"/>
    <property type="match status" value="1"/>
</dbReference>
<keyword evidence="1" id="KW-0862">Zinc</keyword>
<dbReference type="Gene3D" id="3.30.160.60">
    <property type="entry name" value="Classic Zinc Finger"/>
    <property type="match status" value="1"/>
</dbReference>
<dbReference type="SUPFAM" id="SSF63829">
    <property type="entry name" value="Calcium-dependent phosphotriesterase"/>
    <property type="match status" value="1"/>
</dbReference>
<dbReference type="PANTHER" id="PTHR25462:SF296">
    <property type="entry name" value="MEIOTIC P26, ISOFORM F"/>
    <property type="match status" value="1"/>
</dbReference>
<sequence length="539" mass="61638">MEKISFQSVSIATATCVLSVPHFIQDIKKFKTHVTEKIESTTTETSEKSILGEDVCDLHNREITLFCESCNRAICDECETQNHKSHKYCRITFQAQKRRDFLRLGIGALKSRITEIDGTIEMSKYEENSYYKYCRQGKEEIKAHAKRSKEIVCNIIDVLASLNLQKIDEIQKKDIKSITNFQDELETKKLSLQCILRSTDDVVNLSRDGMLFNKYTFLYQTLRNEVLHSCKSPEVFAPQFCSGNPIEHTYVEKCFGMVQRRTSPSKSSTSEFHIYSLPLIIDAPEMRKINSFTVTTPRSLIGFYDNQTWIQLPNTINLYSSDGKVIQNQGTISDDQQILLATVNELWVKSKELIKKIKIGTSEEAEEIMRFPEFESSTCCILKNKCVIAYSVKNKCFYEVQLDGDLSVIEVETQIKTIPVENVLADLITVQPPRIIETASKHIILTSQDKVITLDRNFKICNVHEEKNSIFMGICEDAYGNVFVTDSSSHRICLFTSYGDFARTVLSKEISNPTHITQDNAGNLWCLDSANRVQIYSYI</sequence>
<dbReference type="SUPFAM" id="SSF57845">
    <property type="entry name" value="B-box zinc-binding domain"/>
    <property type="match status" value="1"/>
</dbReference>
<protein>
    <recommendedName>
        <fullName evidence="2">B box-type domain-containing protein</fullName>
    </recommendedName>
</protein>
<dbReference type="Proteomes" id="UP000596742">
    <property type="component" value="Unassembled WGS sequence"/>
</dbReference>